<organism evidence="2 3">
    <name type="scientific">Nicotiana attenuata</name>
    <name type="common">Coyote tobacco</name>
    <dbReference type="NCBI Taxonomy" id="49451"/>
    <lineage>
        <taxon>Eukaryota</taxon>
        <taxon>Viridiplantae</taxon>
        <taxon>Streptophyta</taxon>
        <taxon>Embryophyta</taxon>
        <taxon>Tracheophyta</taxon>
        <taxon>Spermatophyta</taxon>
        <taxon>Magnoliopsida</taxon>
        <taxon>eudicotyledons</taxon>
        <taxon>Gunneridae</taxon>
        <taxon>Pentapetalae</taxon>
        <taxon>asterids</taxon>
        <taxon>lamiids</taxon>
        <taxon>Solanales</taxon>
        <taxon>Solanaceae</taxon>
        <taxon>Nicotianoideae</taxon>
        <taxon>Nicotianeae</taxon>
        <taxon>Nicotiana</taxon>
    </lineage>
</organism>
<evidence type="ECO:0000313" key="2">
    <source>
        <dbReference type="EMBL" id="OIS98545.1"/>
    </source>
</evidence>
<comment type="caution">
    <text evidence="2">The sequence shown here is derived from an EMBL/GenBank/DDBJ whole genome shotgun (WGS) entry which is preliminary data.</text>
</comment>
<dbReference type="Gramene" id="OIS98545">
    <property type="protein sequence ID" value="OIS98545"/>
    <property type="gene ID" value="A4A49_15484"/>
</dbReference>
<proteinExistence type="predicted"/>
<gene>
    <name evidence="2" type="ORF">A4A49_15484</name>
</gene>
<accession>A0A1J6I1Y5</accession>
<keyword evidence="3" id="KW-1185">Reference proteome</keyword>
<sequence length="161" mass="18292">MHDQIQRRRMNYKWRLFYANTLSTYLTEMGVLLDKENDDNKAKTLGPYDVIVVLEPNKGRTSKFTIPQLFEQMRAEIQEIMAELIASRVKLSATRGELIQTRADLSRVQTEQATMMREVSLLLRTLVQHTNIDISQLLAPSTAGPSTSATPIVSGSIHHIH</sequence>
<dbReference type="EMBL" id="MJEQ01037191">
    <property type="protein sequence ID" value="OIS98545.1"/>
    <property type="molecule type" value="Genomic_DNA"/>
</dbReference>
<dbReference type="AlphaFoldDB" id="A0A1J6I1Y5"/>
<dbReference type="SMR" id="A0A1J6I1Y5"/>
<evidence type="ECO:0000313" key="3">
    <source>
        <dbReference type="Proteomes" id="UP000187609"/>
    </source>
</evidence>
<feature type="region of interest" description="Disordered" evidence="1">
    <location>
        <begin position="141"/>
        <end position="161"/>
    </location>
</feature>
<name>A0A1J6I1Y5_NICAT</name>
<evidence type="ECO:0000256" key="1">
    <source>
        <dbReference type="SAM" id="MobiDB-lite"/>
    </source>
</evidence>
<feature type="compositionally biased region" description="Polar residues" evidence="1">
    <location>
        <begin position="143"/>
        <end position="153"/>
    </location>
</feature>
<protein>
    <submittedName>
        <fullName evidence="2">Uncharacterized protein</fullName>
    </submittedName>
</protein>
<reference evidence="2" key="1">
    <citation type="submission" date="2016-11" db="EMBL/GenBank/DDBJ databases">
        <title>The genome of Nicotiana attenuata.</title>
        <authorList>
            <person name="Xu S."/>
            <person name="Brockmoeller T."/>
            <person name="Gaquerel E."/>
            <person name="Navarro A."/>
            <person name="Kuhl H."/>
            <person name="Gase K."/>
            <person name="Ling Z."/>
            <person name="Zhou W."/>
            <person name="Kreitzer C."/>
            <person name="Stanke M."/>
            <person name="Tang H."/>
            <person name="Lyons E."/>
            <person name="Pandey P."/>
            <person name="Pandey S.P."/>
            <person name="Timmermann B."/>
            <person name="Baldwin I.T."/>
        </authorList>
    </citation>
    <scope>NUCLEOTIDE SEQUENCE [LARGE SCALE GENOMIC DNA]</scope>
    <source>
        <strain evidence="2">UT</strain>
    </source>
</reference>
<dbReference type="Proteomes" id="UP000187609">
    <property type="component" value="Unassembled WGS sequence"/>
</dbReference>